<sequence>MTASLKIGQPVQAAALEQIWFTRCPVPTATGLAYKLGWLSDEFSVDGIALDTLQENRDLGRHHYDHDLPTLVREGGNILALAARAQGARTRLIGLTWIEERQAILVRPDSAIRAAKDLKGKRLALPDWNQHPIASHQRGTSIARGMSLQGYRGVLHYAGLTFDDVELVEVPSNRPHPTRGDHTAAAQQDGLSNLWRGIDYLVQGKVDAVYVKGASAVDAARAAGVVVGIDLDRIPDPTYRVNNGTPRPITVHEDFINNHFDELVRFLAQTLRTADWAASHEVEVHKILESETRGSGSAVADAYRDDFHKKLHPDLSPQRLAWFEQQKKSLWLHGFLEHDFDFSDWVDHRPLAAAHELLAQWREKGKA</sequence>
<dbReference type="Proteomes" id="UP000216101">
    <property type="component" value="Unassembled WGS sequence"/>
</dbReference>
<protein>
    <submittedName>
        <fullName evidence="1">Monooxygenase</fullName>
    </submittedName>
</protein>
<evidence type="ECO:0000313" key="1">
    <source>
        <dbReference type="EMBL" id="OZY85642.1"/>
    </source>
</evidence>
<dbReference type="AlphaFoldDB" id="A0A266Q721"/>
<dbReference type="RefSeq" id="WP_094983509.1">
    <property type="nucleotide sequence ID" value="NZ_NHNI01000001.1"/>
</dbReference>
<dbReference type="Gene3D" id="3.40.190.270">
    <property type="match status" value="1"/>
</dbReference>
<gene>
    <name evidence="1" type="ORF">CBP51_00890</name>
</gene>
<keyword evidence="2" id="KW-1185">Reference proteome</keyword>
<keyword evidence="1" id="KW-0503">Monooxygenase</keyword>
<organism evidence="1 2">
    <name type="scientific">Cellvibrio mixtus</name>
    <dbReference type="NCBI Taxonomy" id="39650"/>
    <lineage>
        <taxon>Bacteria</taxon>
        <taxon>Pseudomonadati</taxon>
        <taxon>Pseudomonadota</taxon>
        <taxon>Gammaproteobacteria</taxon>
        <taxon>Cellvibrionales</taxon>
        <taxon>Cellvibrionaceae</taxon>
        <taxon>Cellvibrio</taxon>
    </lineage>
</organism>
<dbReference type="Gene3D" id="3.40.190.10">
    <property type="entry name" value="Periplasmic binding protein-like II"/>
    <property type="match status" value="1"/>
</dbReference>
<keyword evidence="1" id="KW-0560">Oxidoreductase</keyword>
<name>A0A266Q721_9GAMM</name>
<dbReference type="EMBL" id="NHNI01000001">
    <property type="protein sequence ID" value="OZY85642.1"/>
    <property type="molecule type" value="Genomic_DNA"/>
</dbReference>
<dbReference type="GO" id="GO:0004497">
    <property type="term" value="F:monooxygenase activity"/>
    <property type="evidence" value="ECO:0007669"/>
    <property type="project" value="UniProtKB-KW"/>
</dbReference>
<reference evidence="2" key="1">
    <citation type="submission" date="2017-05" db="EMBL/GenBank/DDBJ databases">
        <authorList>
            <person name="Barney B.M."/>
        </authorList>
    </citation>
    <scope>NUCLEOTIDE SEQUENCE [LARGE SCALE GENOMIC DNA]</scope>
    <source>
        <strain evidence="2">PSBB022</strain>
    </source>
</reference>
<comment type="caution">
    <text evidence="1">The sequence shown here is derived from an EMBL/GenBank/DDBJ whole genome shotgun (WGS) entry which is preliminary data.</text>
</comment>
<proteinExistence type="predicted"/>
<evidence type="ECO:0000313" key="2">
    <source>
        <dbReference type="Proteomes" id="UP000216101"/>
    </source>
</evidence>
<accession>A0A266Q721</accession>
<dbReference type="SUPFAM" id="SSF53850">
    <property type="entry name" value="Periplasmic binding protein-like II"/>
    <property type="match status" value="1"/>
</dbReference>